<dbReference type="RefSeq" id="WP_380758911.1">
    <property type="nucleotide sequence ID" value="NZ_JBHTIW010000016.1"/>
</dbReference>
<name>A0ABW3FTR7_9PSEU</name>
<evidence type="ECO:0000313" key="2">
    <source>
        <dbReference type="Proteomes" id="UP001597018"/>
    </source>
</evidence>
<dbReference type="EMBL" id="JBHTIW010000016">
    <property type="protein sequence ID" value="MFD0921954.1"/>
    <property type="molecule type" value="Genomic_DNA"/>
</dbReference>
<keyword evidence="2" id="KW-1185">Reference proteome</keyword>
<gene>
    <name evidence="1" type="ORF">ACFQ16_19595</name>
</gene>
<accession>A0ABW3FTR7</accession>
<protein>
    <submittedName>
        <fullName evidence="1">Twin-arginine translocation signal domain-containing protein</fullName>
    </submittedName>
</protein>
<evidence type="ECO:0000313" key="1">
    <source>
        <dbReference type="EMBL" id="MFD0921954.1"/>
    </source>
</evidence>
<dbReference type="NCBIfam" id="TIGR01409">
    <property type="entry name" value="TAT_signal_seq"/>
    <property type="match status" value="1"/>
</dbReference>
<dbReference type="InterPro" id="IPR019546">
    <property type="entry name" value="TAT_signal_bac_arc"/>
</dbReference>
<dbReference type="PROSITE" id="PS51318">
    <property type="entry name" value="TAT"/>
    <property type="match status" value="1"/>
</dbReference>
<organism evidence="1 2">
    <name type="scientific">Saccharopolyspora rosea</name>
    <dbReference type="NCBI Taxonomy" id="524884"/>
    <lineage>
        <taxon>Bacteria</taxon>
        <taxon>Bacillati</taxon>
        <taxon>Actinomycetota</taxon>
        <taxon>Actinomycetes</taxon>
        <taxon>Pseudonocardiales</taxon>
        <taxon>Pseudonocardiaceae</taxon>
        <taxon>Saccharopolyspora</taxon>
    </lineage>
</organism>
<dbReference type="Proteomes" id="UP001597018">
    <property type="component" value="Unassembled WGS sequence"/>
</dbReference>
<proteinExistence type="predicted"/>
<dbReference type="InterPro" id="IPR006311">
    <property type="entry name" value="TAT_signal"/>
</dbReference>
<comment type="caution">
    <text evidence="1">The sequence shown here is derived from an EMBL/GenBank/DDBJ whole genome shotgun (WGS) entry which is preliminary data.</text>
</comment>
<feature type="non-terminal residue" evidence="1">
    <location>
        <position position="31"/>
    </location>
</feature>
<reference evidence="2" key="1">
    <citation type="journal article" date="2019" name="Int. J. Syst. Evol. Microbiol.">
        <title>The Global Catalogue of Microorganisms (GCM) 10K type strain sequencing project: providing services to taxonomists for standard genome sequencing and annotation.</title>
        <authorList>
            <consortium name="The Broad Institute Genomics Platform"/>
            <consortium name="The Broad Institute Genome Sequencing Center for Infectious Disease"/>
            <person name="Wu L."/>
            <person name="Ma J."/>
        </authorList>
    </citation>
    <scope>NUCLEOTIDE SEQUENCE [LARGE SCALE GENOMIC DNA]</scope>
    <source>
        <strain evidence="2">CCUG 56401</strain>
    </source>
</reference>
<sequence>MRPEHHRGLSRRGFLGLTATAATAAALPGCA</sequence>